<evidence type="ECO:0000313" key="1">
    <source>
        <dbReference type="EMBL" id="GAA3089103.1"/>
    </source>
</evidence>
<reference evidence="2" key="1">
    <citation type="journal article" date="2019" name="Int. J. Syst. Evol. Microbiol.">
        <title>The Global Catalogue of Microorganisms (GCM) 10K type strain sequencing project: providing services to taxonomists for standard genome sequencing and annotation.</title>
        <authorList>
            <consortium name="The Broad Institute Genomics Platform"/>
            <consortium name="The Broad Institute Genome Sequencing Center for Infectious Disease"/>
            <person name="Wu L."/>
            <person name="Ma J."/>
        </authorList>
    </citation>
    <scope>NUCLEOTIDE SEQUENCE [LARGE SCALE GENOMIC DNA]</scope>
    <source>
        <strain evidence="2">JCM 9092</strain>
    </source>
</reference>
<evidence type="ECO:0008006" key="3">
    <source>
        <dbReference type="Google" id="ProtNLM"/>
    </source>
</evidence>
<accession>A0ABP6M8L9</accession>
<proteinExistence type="predicted"/>
<evidence type="ECO:0000313" key="2">
    <source>
        <dbReference type="Proteomes" id="UP001501637"/>
    </source>
</evidence>
<dbReference type="InterPro" id="IPR008775">
    <property type="entry name" value="Phytyl_CoA_dOase-like"/>
</dbReference>
<dbReference type="SUPFAM" id="SSF51197">
    <property type="entry name" value="Clavaminate synthase-like"/>
    <property type="match status" value="1"/>
</dbReference>
<keyword evidence="2" id="KW-1185">Reference proteome</keyword>
<dbReference type="Gene3D" id="2.60.120.620">
    <property type="entry name" value="q2cbj1_9rhob like domain"/>
    <property type="match status" value="1"/>
</dbReference>
<gene>
    <name evidence="1" type="ORF">GCM10010449_11180</name>
</gene>
<sequence>MTAPKSKALPHVLTDEQVAQFRHDGYLLIENVLTPGETDHYRSVILDLVPRDLAFPQEWRVADGRIKPHRLHEDQTFDVPGLIPLMGNETLYQVMAQLHDTYRLRAFDGSIGITLRNDAHPDQVRSQRLHLDASVPPDTDFLFTAQELQLGGCYYLTDVEPGGGGIHVVPRGHRLVEEEVRAAGSAGVNGRELYGNWQHIAHLKSIEVSGAAGSFVLLHHLMPHAASHNRRPTARIAHFMRYVPVPHAHGAHVPLPHDRYDDTQLAAMTPLTRKLLGLDPWG</sequence>
<protein>
    <recommendedName>
        <fullName evidence="3">Phytanoyl-CoA dioxygenase</fullName>
    </recommendedName>
</protein>
<organism evidence="1 2">
    <name type="scientific">Streptomyces rectiviolaceus</name>
    <dbReference type="NCBI Taxonomy" id="332591"/>
    <lineage>
        <taxon>Bacteria</taxon>
        <taxon>Bacillati</taxon>
        <taxon>Actinomycetota</taxon>
        <taxon>Actinomycetes</taxon>
        <taxon>Kitasatosporales</taxon>
        <taxon>Streptomycetaceae</taxon>
        <taxon>Streptomyces</taxon>
    </lineage>
</organism>
<dbReference type="EMBL" id="BAAAUG010000021">
    <property type="protein sequence ID" value="GAA3089103.1"/>
    <property type="molecule type" value="Genomic_DNA"/>
</dbReference>
<dbReference type="RefSeq" id="WP_344519300.1">
    <property type="nucleotide sequence ID" value="NZ_BAAAUG010000021.1"/>
</dbReference>
<dbReference type="PANTHER" id="PTHR31630">
    <property type="entry name" value="PHYTANOYL-COA DIOXYGENASE-RELATED-RELATED"/>
    <property type="match status" value="1"/>
</dbReference>
<dbReference type="Pfam" id="PF05721">
    <property type="entry name" value="PhyH"/>
    <property type="match status" value="1"/>
</dbReference>
<comment type="caution">
    <text evidence="1">The sequence shown here is derived from an EMBL/GenBank/DDBJ whole genome shotgun (WGS) entry which is preliminary data.</text>
</comment>
<dbReference type="Proteomes" id="UP001501637">
    <property type="component" value="Unassembled WGS sequence"/>
</dbReference>
<name>A0ABP6M8L9_9ACTN</name>